<keyword evidence="2" id="KW-0808">Transferase</keyword>
<name>A0A1Q5PW67_9ACTO</name>
<dbReference type="InParanoid" id="A0A1Q5PW67"/>
<gene>
    <name evidence="4" type="ORF">BSZ40_05080</name>
</gene>
<dbReference type="GO" id="GO:0016758">
    <property type="term" value="F:hexosyltransferase activity"/>
    <property type="evidence" value="ECO:0007669"/>
    <property type="project" value="TreeGrafter"/>
</dbReference>
<dbReference type="OrthoDB" id="3657271at2"/>
<dbReference type="AlphaFoldDB" id="A0A1Q5PW67"/>
<dbReference type="GO" id="GO:1901137">
    <property type="term" value="P:carbohydrate derivative biosynthetic process"/>
    <property type="evidence" value="ECO:0007669"/>
    <property type="project" value="UniProtKB-ARBA"/>
</dbReference>
<dbReference type="PANTHER" id="PTHR45947">
    <property type="entry name" value="SULFOQUINOVOSYL TRANSFERASE SQD2"/>
    <property type="match status" value="1"/>
</dbReference>
<dbReference type="Pfam" id="PF13439">
    <property type="entry name" value="Glyco_transf_4"/>
    <property type="match status" value="1"/>
</dbReference>
<proteinExistence type="predicted"/>
<dbReference type="Proteomes" id="UP000185612">
    <property type="component" value="Unassembled WGS sequence"/>
</dbReference>
<evidence type="ECO:0000256" key="1">
    <source>
        <dbReference type="ARBA" id="ARBA00022676"/>
    </source>
</evidence>
<dbReference type="STRING" id="52770.BSZ40_05080"/>
<dbReference type="EMBL" id="MQVS01000004">
    <property type="protein sequence ID" value="OKL51863.1"/>
    <property type="molecule type" value="Genomic_DNA"/>
</dbReference>
<keyword evidence="5" id="KW-1185">Reference proteome</keyword>
<reference evidence="5" key="1">
    <citation type="submission" date="2016-12" db="EMBL/GenBank/DDBJ databases">
        <authorList>
            <person name="Meng X."/>
        </authorList>
    </citation>
    <scope>NUCLEOTIDE SEQUENCE [LARGE SCALE GENOMIC DNA]</scope>
    <source>
        <strain evidence="5">DSM 20732</strain>
    </source>
</reference>
<dbReference type="PANTHER" id="PTHR45947:SF3">
    <property type="entry name" value="SULFOQUINOVOSYL TRANSFERASE SQD2"/>
    <property type="match status" value="1"/>
</dbReference>
<accession>A0A1Q5PW67</accession>
<evidence type="ECO:0000256" key="2">
    <source>
        <dbReference type="ARBA" id="ARBA00022679"/>
    </source>
</evidence>
<dbReference type="RefSeq" id="WP_073823960.1">
    <property type="nucleotide sequence ID" value="NZ_MQVS01000004.1"/>
</dbReference>
<comment type="caution">
    <text evidence="4">The sequence shown here is derived from an EMBL/GenBank/DDBJ whole genome shotgun (WGS) entry which is preliminary data.</text>
</comment>
<organism evidence="4 5">
    <name type="scientific">Buchananella hordeovulneris</name>
    <dbReference type="NCBI Taxonomy" id="52770"/>
    <lineage>
        <taxon>Bacteria</taxon>
        <taxon>Bacillati</taxon>
        <taxon>Actinomycetota</taxon>
        <taxon>Actinomycetes</taxon>
        <taxon>Actinomycetales</taxon>
        <taxon>Actinomycetaceae</taxon>
        <taxon>Buchananella</taxon>
    </lineage>
</organism>
<evidence type="ECO:0000259" key="3">
    <source>
        <dbReference type="Pfam" id="PF13439"/>
    </source>
</evidence>
<dbReference type="SUPFAM" id="SSF53756">
    <property type="entry name" value="UDP-Glycosyltransferase/glycogen phosphorylase"/>
    <property type="match status" value="1"/>
</dbReference>
<evidence type="ECO:0000313" key="4">
    <source>
        <dbReference type="EMBL" id="OKL51863.1"/>
    </source>
</evidence>
<protein>
    <recommendedName>
        <fullName evidence="3">Glycosyltransferase subfamily 4-like N-terminal domain-containing protein</fullName>
    </recommendedName>
</protein>
<dbReference type="InterPro" id="IPR050194">
    <property type="entry name" value="Glycosyltransferase_grp1"/>
</dbReference>
<sequence>MTKSASARPRVLIVSRIWAPEPAAASWRLAALREQLLRRGARVRVLTAAVPASLDPGAEQAVSRWPVKRDANGYIRGVLPYLSFDLPLVVRLLAARRPDVVVCESPVTTGTATRLACRLRRIPFVYYAADLWYEAAAGEGHRSWVVRLLRRLEGGVFRAARRVLAVSAPVADKVAALGGRSVLVGNGVDTTVFSYAPVAPAARPTFIYAGTAAPIHGATLLARAFVRLYARHPEVRLEWYGQGPDWDEIAQILRPLPPDAYLLRPRVSGPEIAAKLRAAWGAVATIRPGHYGFAVPSKAYAAAACGAPTLRVGPTEAAWQPELGPQVPYTEDDVEAGLAALVAQGRALQETGQWHATRAARAAWVANNASLAAAGERAATAVLACL</sequence>
<evidence type="ECO:0000313" key="5">
    <source>
        <dbReference type="Proteomes" id="UP000185612"/>
    </source>
</evidence>
<dbReference type="InterPro" id="IPR028098">
    <property type="entry name" value="Glyco_trans_4-like_N"/>
</dbReference>
<dbReference type="Gene3D" id="3.40.50.2000">
    <property type="entry name" value="Glycogen Phosphorylase B"/>
    <property type="match status" value="2"/>
</dbReference>
<keyword evidence="1" id="KW-0328">Glycosyltransferase</keyword>
<feature type="domain" description="Glycosyltransferase subfamily 4-like N-terminal" evidence="3">
    <location>
        <begin position="29"/>
        <end position="191"/>
    </location>
</feature>